<keyword evidence="3" id="KW-1185">Reference proteome</keyword>
<gene>
    <name evidence="2" type="ORF">C8R41DRAFT_807353</name>
</gene>
<name>A0ABQ8W2D1_9AGAR</name>
<keyword evidence="1" id="KW-0472">Membrane</keyword>
<reference evidence="2" key="1">
    <citation type="submission" date="2022-08" db="EMBL/GenBank/DDBJ databases">
        <title>A Global Phylogenomic Analysis of the Shiitake Genus Lentinula.</title>
        <authorList>
            <consortium name="DOE Joint Genome Institute"/>
            <person name="Sierra-Patev S."/>
            <person name="Min B."/>
            <person name="Naranjo-Ortiz M."/>
            <person name="Looney B."/>
            <person name="Konkel Z."/>
            <person name="Slot J.C."/>
            <person name="Sakamoto Y."/>
            <person name="Steenwyk J.L."/>
            <person name="Rokas A."/>
            <person name="Carro J."/>
            <person name="Camarero S."/>
            <person name="Ferreira P."/>
            <person name="Molpeceres G."/>
            <person name="Ruiz-Duenas F.J."/>
            <person name="Serrano A."/>
            <person name="Henrissat B."/>
            <person name="Drula E."/>
            <person name="Hughes K.W."/>
            <person name="Mata J.L."/>
            <person name="Ishikawa N.K."/>
            <person name="Vargas-Isla R."/>
            <person name="Ushijima S."/>
            <person name="Smith C.A."/>
            <person name="Ahrendt S."/>
            <person name="Andreopoulos W."/>
            <person name="He G."/>
            <person name="Labutti K."/>
            <person name="Lipzen A."/>
            <person name="Ng V."/>
            <person name="Riley R."/>
            <person name="Sandor L."/>
            <person name="Barry K."/>
            <person name="Martinez A.T."/>
            <person name="Xiao Y."/>
            <person name="Gibbons J.G."/>
            <person name="Terashima K."/>
            <person name="Grigoriev I.V."/>
            <person name="Hibbett D.S."/>
        </authorList>
    </citation>
    <scope>NUCLEOTIDE SEQUENCE</scope>
    <source>
        <strain evidence="2">RHP3577 ss4</strain>
    </source>
</reference>
<evidence type="ECO:0000313" key="2">
    <source>
        <dbReference type="EMBL" id="KAJ4501445.1"/>
    </source>
</evidence>
<evidence type="ECO:0000256" key="1">
    <source>
        <dbReference type="SAM" id="Phobius"/>
    </source>
</evidence>
<sequence>MPRHRWMRDRDKTIFLLLVPFILLHISILLSFIALFHHFLLFLLYQTFLNLFLKPGIIVSYPLSKT</sequence>
<comment type="caution">
    <text evidence="2">The sequence shown here is derived from an EMBL/GenBank/DDBJ whole genome shotgun (WGS) entry which is preliminary data.</text>
</comment>
<dbReference type="Proteomes" id="UP001150217">
    <property type="component" value="Unassembled WGS sequence"/>
</dbReference>
<organism evidence="2 3">
    <name type="scientific">Lentinula lateritia</name>
    <dbReference type="NCBI Taxonomy" id="40482"/>
    <lineage>
        <taxon>Eukaryota</taxon>
        <taxon>Fungi</taxon>
        <taxon>Dikarya</taxon>
        <taxon>Basidiomycota</taxon>
        <taxon>Agaricomycotina</taxon>
        <taxon>Agaricomycetes</taxon>
        <taxon>Agaricomycetidae</taxon>
        <taxon>Agaricales</taxon>
        <taxon>Marasmiineae</taxon>
        <taxon>Omphalotaceae</taxon>
        <taxon>Lentinula</taxon>
    </lineage>
</organism>
<feature type="transmembrane region" description="Helical" evidence="1">
    <location>
        <begin position="12"/>
        <end position="36"/>
    </location>
</feature>
<protein>
    <submittedName>
        <fullName evidence="2">Uncharacterized protein</fullName>
    </submittedName>
</protein>
<dbReference type="EMBL" id="JANVFT010000002">
    <property type="protein sequence ID" value="KAJ4501445.1"/>
    <property type="molecule type" value="Genomic_DNA"/>
</dbReference>
<evidence type="ECO:0000313" key="3">
    <source>
        <dbReference type="Proteomes" id="UP001150217"/>
    </source>
</evidence>
<accession>A0ABQ8W2D1</accession>
<feature type="transmembrane region" description="Helical" evidence="1">
    <location>
        <begin position="42"/>
        <end position="63"/>
    </location>
</feature>
<proteinExistence type="predicted"/>
<keyword evidence="1" id="KW-1133">Transmembrane helix</keyword>
<keyword evidence="1" id="KW-0812">Transmembrane</keyword>